<dbReference type="SUPFAM" id="SSF54001">
    <property type="entry name" value="Cysteine proteinases"/>
    <property type="match status" value="1"/>
</dbReference>
<keyword evidence="5" id="KW-0175">Coiled coil</keyword>
<reference evidence="8 9" key="1">
    <citation type="submission" date="2018-11" db="EMBL/GenBank/DDBJ databases">
        <authorList>
            <person name="Kleinhagauer T."/>
            <person name="Glaeser S.P."/>
            <person name="Spergser J."/>
            <person name="Ruckert C."/>
            <person name="Kaempfer P."/>
            <person name="Busse H.-J."/>
        </authorList>
    </citation>
    <scope>NUCLEOTIDE SEQUENCE [LARGE SCALE GENOMIC DNA]</scope>
    <source>
        <strain evidence="8 9">812CH</strain>
    </source>
</reference>
<accession>A0A3G6IUD9</accession>
<feature type="coiled-coil region" evidence="5">
    <location>
        <begin position="123"/>
        <end position="157"/>
    </location>
</feature>
<dbReference type="PANTHER" id="PTHR47359">
    <property type="entry name" value="PEPTIDOGLYCAN DL-ENDOPEPTIDASE CWLO"/>
    <property type="match status" value="1"/>
</dbReference>
<dbReference type="GO" id="GO:0008234">
    <property type="term" value="F:cysteine-type peptidase activity"/>
    <property type="evidence" value="ECO:0007669"/>
    <property type="project" value="UniProtKB-KW"/>
</dbReference>
<keyword evidence="3 8" id="KW-0378">Hydrolase</keyword>
<evidence type="ECO:0000256" key="1">
    <source>
        <dbReference type="ARBA" id="ARBA00007074"/>
    </source>
</evidence>
<protein>
    <submittedName>
        <fullName evidence="8">Peptidoglycan endopeptidase RipA</fullName>
        <ecNumber evidence="8">3.4.-.-</ecNumber>
    </submittedName>
</protein>
<feature type="domain" description="NlpC/P60" evidence="7">
    <location>
        <begin position="470"/>
        <end position="608"/>
    </location>
</feature>
<dbReference type="NCBIfam" id="NF046048">
    <property type="entry name" value="NlpC_P60_DIP1281"/>
    <property type="match status" value="1"/>
</dbReference>
<feature type="compositionally biased region" description="Polar residues" evidence="6">
    <location>
        <begin position="430"/>
        <end position="441"/>
    </location>
</feature>
<name>A0A3G6IUD9_9CORY</name>
<dbReference type="InterPro" id="IPR051794">
    <property type="entry name" value="PG_Endopeptidase_C40"/>
</dbReference>
<evidence type="ECO:0000256" key="5">
    <source>
        <dbReference type="SAM" id="Coils"/>
    </source>
</evidence>
<evidence type="ECO:0000313" key="9">
    <source>
        <dbReference type="Proteomes" id="UP000271426"/>
    </source>
</evidence>
<evidence type="ECO:0000259" key="7">
    <source>
        <dbReference type="PROSITE" id="PS51935"/>
    </source>
</evidence>
<dbReference type="PROSITE" id="PS51935">
    <property type="entry name" value="NLPC_P60"/>
    <property type="match status" value="1"/>
</dbReference>
<feature type="compositionally biased region" description="Polar residues" evidence="6">
    <location>
        <begin position="449"/>
        <end position="471"/>
    </location>
</feature>
<evidence type="ECO:0000256" key="2">
    <source>
        <dbReference type="ARBA" id="ARBA00022670"/>
    </source>
</evidence>
<dbReference type="EC" id="3.4.-.-" evidence="8"/>
<dbReference type="GO" id="GO:0006508">
    <property type="term" value="P:proteolysis"/>
    <property type="evidence" value="ECO:0007669"/>
    <property type="project" value="UniProtKB-KW"/>
</dbReference>
<dbReference type="Gene3D" id="3.90.1720.10">
    <property type="entry name" value="endopeptidase domain like (from Nostoc punctiforme)"/>
    <property type="match status" value="1"/>
</dbReference>
<evidence type="ECO:0000256" key="4">
    <source>
        <dbReference type="ARBA" id="ARBA00022807"/>
    </source>
</evidence>
<dbReference type="KEGG" id="cpso:CPPEL_05615"/>
<dbReference type="Pfam" id="PF00877">
    <property type="entry name" value="NLPC_P60"/>
    <property type="match status" value="1"/>
</dbReference>
<gene>
    <name evidence="8" type="primary">ripA1</name>
    <name evidence="8" type="ORF">CPPEL_05615</name>
</gene>
<dbReference type="AlphaFoldDB" id="A0A3G6IUD9"/>
<dbReference type="PANTHER" id="PTHR47359:SF3">
    <property type="entry name" value="NLP_P60 DOMAIN-CONTAINING PROTEIN-RELATED"/>
    <property type="match status" value="1"/>
</dbReference>
<feature type="compositionally biased region" description="Basic and acidic residues" evidence="6">
    <location>
        <begin position="280"/>
        <end position="405"/>
    </location>
</feature>
<dbReference type="Proteomes" id="UP000271426">
    <property type="component" value="Chromosome"/>
</dbReference>
<feature type="region of interest" description="Disordered" evidence="6">
    <location>
        <begin position="262"/>
        <end position="471"/>
    </location>
</feature>
<evidence type="ECO:0000256" key="3">
    <source>
        <dbReference type="ARBA" id="ARBA00022801"/>
    </source>
</evidence>
<dbReference type="EMBL" id="CP033898">
    <property type="protein sequence ID" value="AZA09243.1"/>
    <property type="molecule type" value="Genomic_DNA"/>
</dbReference>
<evidence type="ECO:0000313" key="8">
    <source>
        <dbReference type="EMBL" id="AZA09243.1"/>
    </source>
</evidence>
<feature type="compositionally biased region" description="Basic and acidic residues" evidence="6">
    <location>
        <begin position="262"/>
        <end position="273"/>
    </location>
</feature>
<organism evidence="8 9">
    <name type="scientific">Corynebacterium pseudopelargi</name>
    <dbReference type="NCBI Taxonomy" id="2080757"/>
    <lineage>
        <taxon>Bacteria</taxon>
        <taxon>Bacillati</taxon>
        <taxon>Actinomycetota</taxon>
        <taxon>Actinomycetes</taxon>
        <taxon>Mycobacteriales</taxon>
        <taxon>Corynebacteriaceae</taxon>
        <taxon>Corynebacterium</taxon>
    </lineage>
</organism>
<comment type="similarity">
    <text evidence="1">Belongs to the peptidase C40 family.</text>
</comment>
<keyword evidence="4" id="KW-0788">Thiol protease</keyword>
<feature type="region of interest" description="Disordered" evidence="6">
    <location>
        <begin position="160"/>
        <end position="184"/>
    </location>
</feature>
<keyword evidence="9" id="KW-1185">Reference proteome</keyword>
<dbReference type="Gene3D" id="1.20.120.330">
    <property type="entry name" value="Nucleotidyltransferases domain 2"/>
    <property type="match status" value="1"/>
</dbReference>
<dbReference type="InterPro" id="IPR000064">
    <property type="entry name" value="NLP_P60_dom"/>
</dbReference>
<sequence precursor="true">MLNSRLPFTLGGAFCVWAVRTGEFVSSFASKYPAVRVAAALTLSTSLAVSTAFPAGAEPRNPSDTEIAQATTEAGQAEGRVSSLVSEVSSSDAEISQLEMEMGGLRESVNKALVDYHDVETSAEQAREGVKRARANLDKTQAEIEEAQKVLDEISRSEYRRQGGNNRGVSELAGAEASEDALDRQTFKRVNAEKQRETVEKLDKLRTEQANEESRLREARNIAEDREQIAKEKKDEAEARIEDASKQLDQNIRKRAELVAERDRAQRELDKARGTVSALESDRKEYQDYIKAEEERKKAEEAAKAAEAVKQKALEEQRAKEAAAKKAREEAEAAQKAQAEAEAKKAADEKAEAEKKAAAAKKAEAQKRLEAAEKAAEAAKAKVESEAEKADEAKQAQETSEDKSTEAAAALIEASQPDHTSLEGNGGGNAIQNPEGTQASGNEAVDSVQVETNESVSEQASETVTDGSRSSQIETVIARAMSQLGVPYAWGGGNANGPTRGIRDGGVADSYGDYNKVGFDCSGLVVYAFAGVGIALPHYTGYQYQRGTKVAPANMQRGDLIFYGPNAEQHVAIYLGDGQMIEAPQSGSTVQVSPVRWSGMSPYVVRMI</sequence>
<keyword evidence="2" id="KW-0645">Protease</keyword>
<dbReference type="InterPro" id="IPR038765">
    <property type="entry name" value="Papain-like_cys_pep_sf"/>
</dbReference>
<evidence type="ECO:0000256" key="6">
    <source>
        <dbReference type="SAM" id="MobiDB-lite"/>
    </source>
</evidence>
<dbReference type="OrthoDB" id="4771638at2"/>
<proteinExistence type="inferred from homology"/>